<keyword evidence="6" id="KW-1185">Reference proteome</keyword>
<dbReference type="AlphaFoldDB" id="A0A1R4FFS1"/>
<dbReference type="SUPFAM" id="SSF48008">
    <property type="entry name" value="GntR ligand-binding domain-like"/>
    <property type="match status" value="1"/>
</dbReference>
<keyword evidence="2" id="KW-0238">DNA-binding</keyword>
<dbReference type="InterPro" id="IPR011711">
    <property type="entry name" value="GntR_C"/>
</dbReference>
<evidence type="ECO:0000256" key="2">
    <source>
        <dbReference type="ARBA" id="ARBA00023125"/>
    </source>
</evidence>
<dbReference type="InterPro" id="IPR000524">
    <property type="entry name" value="Tscrpt_reg_HTH_GntR"/>
</dbReference>
<evidence type="ECO:0000259" key="4">
    <source>
        <dbReference type="PROSITE" id="PS50949"/>
    </source>
</evidence>
<name>A0A1R4FFS1_9MICC</name>
<dbReference type="InterPro" id="IPR036390">
    <property type="entry name" value="WH_DNA-bd_sf"/>
</dbReference>
<evidence type="ECO:0000313" key="5">
    <source>
        <dbReference type="EMBL" id="SJM54729.1"/>
    </source>
</evidence>
<dbReference type="GO" id="GO:0003700">
    <property type="term" value="F:DNA-binding transcription factor activity"/>
    <property type="evidence" value="ECO:0007669"/>
    <property type="project" value="InterPro"/>
</dbReference>
<dbReference type="Gene3D" id="1.20.120.530">
    <property type="entry name" value="GntR ligand-binding domain-like"/>
    <property type="match status" value="1"/>
</dbReference>
<dbReference type="EMBL" id="FUHW01000016">
    <property type="protein sequence ID" value="SJM54729.1"/>
    <property type="molecule type" value="Genomic_DNA"/>
</dbReference>
<dbReference type="PROSITE" id="PS50949">
    <property type="entry name" value="HTH_GNTR"/>
    <property type="match status" value="1"/>
</dbReference>
<dbReference type="PANTHER" id="PTHR43537">
    <property type="entry name" value="TRANSCRIPTIONAL REGULATOR, GNTR FAMILY"/>
    <property type="match status" value="1"/>
</dbReference>
<gene>
    <name evidence="5" type="ORF">FM101_03770</name>
</gene>
<dbReference type="InterPro" id="IPR036388">
    <property type="entry name" value="WH-like_DNA-bd_sf"/>
</dbReference>
<dbReference type="InterPro" id="IPR008920">
    <property type="entry name" value="TF_FadR/GntR_C"/>
</dbReference>
<dbReference type="SUPFAM" id="SSF46785">
    <property type="entry name" value="Winged helix' DNA-binding domain"/>
    <property type="match status" value="1"/>
</dbReference>
<feature type="domain" description="HTH gntR-type" evidence="4">
    <location>
        <begin position="1"/>
        <end position="66"/>
    </location>
</feature>
<sequence>MTEQVMDFVRTATASGDLRPGELYSVYQLAERLGFSRSPVRDGLLRLEEAGLVEFARNRGFRIIPTTPQDVAEIFSIRLALEVPAARRAAMACSDELATALKALEASMARAARAGDDESFFADDQYLHDLLLEAAGSHRAREVVNRLRVSTRLLGVSTAGRQRTYEDILNEHAPIVAAVIANDPQCAGQLMSEHLATTGRLLLAQAAARQDLDIDAARLWDELTRGY</sequence>
<evidence type="ECO:0000256" key="1">
    <source>
        <dbReference type="ARBA" id="ARBA00023015"/>
    </source>
</evidence>
<accession>A0A1R4FFS1</accession>
<dbReference type="GO" id="GO:0003677">
    <property type="term" value="F:DNA binding"/>
    <property type="evidence" value="ECO:0007669"/>
    <property type="project" value="UniProtKB-KW"/>
</dbReference>
<dbReference type="Gene3D" id="1.10.10.10">
    <property type="entry name" value="Winged helix-like DNA-binding domain superfamily/Winged helix DNA-binding domain"/>
    <property type="match status" value="1"/>
</dbReference>
<dbReference type="Pfam" id="PF00392">
    <property type="entry name" value="GntR"/>
    <property type="match status" value="1"/>
</dbReference>
<evidence type="ECO:0000313" key="6">
    <source>
        <dbReference type="Proteomes" id="UP000195913"/>
    </source>
</evidence>
<reference evidence="5 6" key="1">
    <citation type="submission" date="2017-02" db="EMBL/GenBank/DDBJ databases">
        <authorList>
            <person name="Peterson S.W."/>
        </authorList>
    </citation>
    <scope>NUCLEOTIDE SEQUENCE [LARGE SCALE GENOMIC DNA]</scope>
    <source>
        <strain evidence="5 6">B Ar 00.02</strain>
    </source>
</reference>
<dbReference type="Proteomes" id="UP000195913">
    <property type="component" value="Unassembled WGS sequence"/>
</dbReference>
<dbReference type="PANTHER" id="PTHR43537:SF5">
    <property type="entry name" value="UXU OPERON TRANSCRIPTIONAL REGULATOR"/>
    <property type="match status" value="1"/>
</dbReference>
<evidence type="ECO:0000256" key="3">
    <source>
        <dbReference type="ARBA" id="ARBA00023163"/>
    </source>
</evidence>
<proteinExistence type="predicted"/>
<dbReference type="Pfam" id="PF07729">
    <property type="entry name" value="FCD"/>
    <property type="match status" value="1"/>
</dbReference>
<protein>
    <submittedName>
        <fullName evidence="5">Transcriptional regulator, GntR family</fullName>
    </submittedName>
</protein>
<dbReference type="SMART" id="SM00345">
    <property type="entry name" value="HTH_GNTR"/>
    <property type="match status" value="1"/>
</dbReference>
<keyword evidence="1" id="KW-0805">Transcription regulation</keyword>
<organism evidence="5 6">
    <name type="scientific">Arthrobacter rhombi</name>
    <dbReference type="NCBI Taxonomy" id="71253"/>
    <lineage>
        <taxon>Bacteria</taxon>
        <taxon>Bacillati</taxon>
        <taxon>Actinomycetota</taxon>
        <taxon>Actinomycetes</taxon>
        <taxon>Micrococcales</taxon>
        <taxon>Micrococcaceae</taxon>
        <taxon>Arthrobacter</taxon>
    </lineage>
</organism>
<dbReference type="SMART" id="SM00895">
    <property type="entry name" value="FCD"/>
    <property type="match status" value="1"/>
</dbReference>
<keyword evidence="3" id="KW-0804">Transcription</keyword>